<dbReference type="GeneID" id="97278321"/>
<dbReference type="Proteomes" id="UP000185024">
    <property type="component" value="Unassembled WGS sequence"/>
</dbReference>
<dbReference type="AlphaFoldDB" id="A0A1N6EKH4"/>
<sequence length="83" mass="9753">MQNTEDVLIVREESDLRGFWRAYERHHEGADPAEFGIERRCAQVLFHRRDWPCSASARLSIDGQRRTYPVTHGLYGLVVRPDR</sequence>
<evidence type="ECO:0000313" key="2">
    <source>
        <dbReference type="Proteomes" id="UP000185024"/>
    </source>
</evidence>
<gene>
    <name evidence="1" type="ORF">SAMN05878438_3670</name>
</gene>
<organism evidence="1 2">
    <name type="scientific">Vreelandella aquamarina</name>
    <dbReference type="NCBI Taxonomy" id="77097"/>
    <lineage>
        <taxon>Bacteria</taxon>
        <taxon>Pseudomonadati</taxon>
        <taxon>Pseudomonadota</taxon>
        <taxon>Gammaproteobacteria</taxon>
        <taxon>Oceanospirillales</taxon>
        <taxon>Halomonadaceae</taxon>
        <taxon>Vreelandella</taxon>
    </lineage>
</organism>
<protein>
    <submittedName>
        <fullName evidence="1">Uncharacterized protein</fullName>
    </submittedName>
</protein>
<name>A0A1N6EKH4_9GAMM</name>
<reference evidence="1 2" key="1">
    <citation type="submission" date="2016-11" db="EMBL/GenBank/DDBJ databases">
        <authorList>
            <person name="Jaros S."/>
            <person name="Januszkiewicz K."/>
            <person name="Wedrychowicz H."/>
        </authorList>
    </citation>
    <scope>NUCLEOTIDE SEQUENCE [LARGE SCALE GENOMIC DNA]</scope>
    <source>
        <strain evidence="1 2">ACAM 239</strain>
    </source>
</reference>
<evidence type="ECO:0000313" key="1">
    <source>
        <dbReference type="EMBL" id="SIN86475.1"/>
    </source>
</evidence>
<accession>A0A1N6EKH4</accession>
<dbReference type="EMBL" id="FSQX01000002">
    <property type="protein sequence ID" value="SIN86475.1"/>
    <property type="molecule type" value="Genomic_DNA"/>
</dbReference>
<dbReference type="RefSeq" id="WP_074211716.1">
    <property type="nucleotide sequence ID" value="NZ_BJOI01000088.1"/>
</dbReference>
<proteinExistence type="predicted"/>